<dbReference type="AlphaFoldDB" id="X1W2V9"/>
<comment type="caution">
    <text evidence="1">The sequence shown here is derived from an EMBL/GenBank/DDBJ whole genome shotgun (WGS) entry which is preliminary data.</text>
</comment>
<name>X1W2V9_9ZZZZ</name>
<accession>X1W2V9</accession>
<proteinExistence type="predicted"/>
<gene>
    <name evidence="1" type="ORF">S12H4_56078</name>
</gene>
<protein>
    <submittedName>
        <fullName evidence="1">Uncharacterized protein</fullName>
    </submittedName>
</protein>
<dbReference type="EMBL" id="BARW01036057">
    <property type="protein sequence ID" value="GAJ24385.1"/>
    <property type="molecule type" value="Genomic_DNA"/>
</dbReference>
<organism evidence="1">
    <name type="scientific">marine sediment metagenome</name>
    <dbReference type="NCBI Taxonomy" id="412755"/>
    <lineage>
        <taxon>unclassified sequences</taxon>
        <taxon>metagenomes</taxon>
        <taxon>ecological metagenomes</taxon>
    </lineage>
</organism>
<evidence type="ECO:0000313" key="1">
    <source>
        <dbReference type="EMBL" id="GAJ24385.1"/>
    </source>
</evidence>
<reference evidence="1" key="1">
    <citation type="journal article" date="2014" name="Front. Microbiol.">
        <title>High frequency of phylogenetically diverse reductive dehalogenase-homologous genes in deep subseafloor sedimentary metagenomes.</title>
        <authorList>
            <person name="Kawai M."/>
            <person name="Futagami T."/>
            <person name="Toyoda A."/>
            <person name="Takaki Y."/>
            <person name="Nishi S."/>
            <person name="Hori S."/>
            <person name="Arai W."/>
            <person name="Tsubouchi T."/>
            <person name="Morono Y."/>
            <person name="Uchiyama I."/>
            <person name="Ito T."/>
            <person name="Fujiyama A."/>
            <person name="Inagaki F."/>
            <person name="Takami H."/>
        </authorList>
    </citation>
    <scope>NUCLEOTIDE SEQUENCE</scope>
    <source>
        <strain evidence="1">Expedition CK06-06</strain>
    </source>
</reference>
<sequence>MTDARPHSGQATRVSMYPNYNQAEAYLKNFLRHGRRSFVRTKRYAYYQHSPSIRVIVFRIDRHLYQVRAYPMDAFIVATLEAGLKVHDFRAWLFVHDQRNHRTYYIIGSQRVGIQRYNQAKRLIRSNPTLALASRNYYHP</sequence>